<keyword evidence="7" id="KW-0456">Lyase</keyword>
<dbReference type="InterPro" id="IPR013785">
    <property type="entry name" value="Aldolase_TIM"/>
</dbReference>
<evidence type="ECO:0000256" key="10">
    <source>
        <dbReference type="ARBA" id="ARBA00032837"/>
    </source>
</evidence>
<dbReference type="Gene3D" id="3.20.20.70">
    <property type="entry name" value="Aldolase class I"/>
    <property type="match status" value="1"/>
</dbReference>
<dbReference type="GO" id="GO:0005829">
    <property type="term" value="C:cytosol"/>
    <property type="evidence" value="ECO:0007669"/>
    <property type="project" value="TreeGrafter"/>
</dbReference>
<evidence type="ECO:0000256" key="9">
    <source>
        <dbReference type="ARBA" id="ARBA00025628"/>
    </source>
</evidence>
<comment type="similarity">
    <text evidence="2">Belongs to the ALAD family.</text>
</comment>
<dbReference type="InterPro" id="IPR001731">
    <property type="entry name" value="ALAD"/>
</dbReference>
<keyword evidence="8" id="KW-0627">Porphyrin biosynthesis</keyword>
<dbReference type="PANTHER" id="PTHR11458:SF0">
    <property type="entry name" value="DELTA-AMINOLEVULINIC ACID DEHYDRATASE"/>
    <property type="match status" value="1"/>
</dbReference>
<evidence type="ECO:0000256" key="8">
    <source>
        <dbReference type="ARBA" id="ARBA00023244"/>
    </source>
</evidence>
<dbReference type="AlphaFoldDB" id="A0A150LX73"/>
<evidence type="ECO:0000256" key="2">
    <source>
        <dbReference type="ARBA" id="ARBA00008055"/>
    </source>
</evidence>
<gene>
    <name evidence="12" type="ORF">B4119_0554</name>
</gene>
<comment type="function">
    <text evidence="9">Catalyzes an early step in the biosynthesis of tetrapyrroles. Binds two molecules of 5-aminolevulinate per subunit, each at a distinct site, and catalyzes their condensation to form porphobilinogen.</text>
</comment>
<evidence type="ECO:0000256" key="5">
    <source>
        <dbReference type="ARBA" id="ARBA00020771"/>
    </source>
</evidence>
<dbReference type="GO" id="GO:0004655">
    <property type="term" value="F:porphobilinogen synthase activity"/>
    <property type="evidence" value="ECO:0007669"/>
    <property type="project" value="UniProtKB-EC"/>
</dbReference>
<evidence type="ECO:0000256" key="7">
    <source>
        <dbReference type="ARBA" id="ARBA00023239"/>
    </source>
</evidence>
<accession>A0A150LX73</accession>
<dbReference type="GO" id="GO:0008270">
    <property type="term" value="F:zinc ion binding"/>
    <property type="evidence" value="ECO:0007669"/>
    <property type="project" value="TreeGrafter"/>
</dbReference>
<dbReference type="EMBL" id="LQYS01000028">
    <property type="protein sequence ID" value="KYD16848.1"/>
    <property type="molecule type" value="Genomic_DNA"/>
</dbReference>
<reference evidence="12 13" key="1">
    <citation type="submission" date="2016-01" db="EMBL/GenBank/DDBJ databases">
        <title>Draft Genome Sequences of Seven Thermophilic Sporeformers Isolated from Foods.</title>
        <authorList>
            <person name="Berendsen E.M."/>
            <person name="Wells-Bennik M.H."/>
            <person name="Krawcyk A.O."/>
            <person name="De Jong A."/>
            <person name="Holsappel S."/>
            <person name="Eijlander R.T."/>
            <person name="Kuipers O.P."/>
        </authorList>
    </citation>
    <scope>NUCLEOTIDE SEQUENCE [LARGE SCALE GENOMIC DNA]</scope>
    <source>
        <strain evidence="12 13">B4119</strain>
    </source>
</reference>
<dbReference type="EC" id="4.2.1.24" evidence="4"/>
<protein>
    <recommendedName>
        <fullName evidence="5">Delta-aminolevulinic acid dehydratase</fullName>
        <ecNumber evidence="4">4.2.1.24</ecNumber>
    </recommendedName>
    <alternativeName>
        <fullName evidence="10">Porphobilinogen synthase</fullName>
    </alternativeName>
</protein>
<evidence type="ECO:0000256" key="6">
    <source>
        <dbReference type="ARBA" id="ARBA00023133"/>
    </source>
</evidence>
<evidence type="ECO:0000256" key="1">
    <source>
        <dbReference type="ARBA" id="ARBA00004694"/>
    </source>
</evidence>
<keyword evidence="6" id="KW-0350">Heme biosynthesis</keyword>
<dbReference type="PATRIC" id="fig|81408.3.peg.2825"/>
<evidence type="ECO:0000256" key="4">
    <source>
        <dbReference type="ARBA" id="ARBA00012053"/>
    </source>
</evidence>
<dbReference type="Proteomes" id="UP000075455">
    <property type="component" value="Unassembled WGS sequence"/>
</dbReference>
<dbReference type="Pfam" id="PF00490">
    <property type="entry name" value="ALAD"/>
    <property type="match status" value="1"/>
</dbReference>
<comment type="pathway">
    <text evidence="1">Porphyrin-containing compound metabolism; protoporphyrin-IX biosynthesis; coproporphyrinogen-III from 5-aminolevulinate: step 1/4.</text>
</comment>
<evidence type="ECO:0000313" key="13">
    <source>
        <dbReference type="Proteomes" id="UP000075455"/>
    </source>
</evidence>
<name>A0A150LX73_9BACL</name>
<evidence type="ECO:0000313" key="12">
    <source>
        <dbReference type="EMBL" id="KYD16848.1"/>
    </source>
</evidence>
<dbReference type="PANTHER" id="PTHR11458">
    <property type="entry name" value="DELTA-AMINOLEVULINIC ACID DEHYDRATASE"/>
    <property type="match status" value="1"/>
</dbReference>
<comment type="caution">
    <text evidence="12">The sequence shown here is derived from an EMBL/GenBank/DDBJ whole genome shotgun (WGS) entry which is preliminary data.</text>
</comment>
<dbReference type="GO" id="GO:0006782">
    <property type="term" value="P:protoporphyrinogen IX biosynthetic process"/>
    <property type="evidence" value="ECO:0007669"/>
    <property type="project" value="UniProtKB-UniPathway"/>
</dbReference>
<dbReference type="SUPFAM" id="SSF51569">
    <property type="entry name" value="Aldolase"/>
    <property type="match status" value="1"/>
</dbReference>
<evidence type="ECO:0000256" key="11">
    <source>
        <dbReference type="ARBA" id="ARBA00047651"/>
    </source>
</evidence>
<dbReference type="UniPathway" id="UPA00251">
    <property type="reaction ID" value="UER00318"/>
</dbReference>
<dbReference type="SMART" id="SM01004">
    <property type="entry name" value="ALAD"/>
    <property type="match status" value="1"/>
</dbReference>
<organism evidence="12 13">
    <name type="scientific">Saccharococcus caldoxylosilyticus</name>
    <dbReference type="NCBI Taxonomy" id="81408"/>
    <lineage>
        <taxon>Bacteria</taxon>
        <taxon>Bacillati</taxon>
        <taxon>Bacillota</taxon>
        <taxon>Bacilli</taxon>
        <taxon>Bacillales</taxon>
        <taxon>Anoxybacillaceae</taxon>
        <taxon>Saccharococcus</taxon>
    </lineage>
</organism>
<sequence length="395" mass="45170">MVSTLSVTKESFICAPRRLIHENEVEIKSDYFAQIVDIDIYLEGDKTQELPNMVDYPVRSIENAIKYIHNLREIGINSVVIRLGGNPFIKNQEGYRYEPLLVRTNSEKIHENDETIYQLLLDHAEAIRRIRSVFPTEKLHITGDPFGVAVNSDGKWGVPDQNGGIDRDSTAKLIREVAIQYGKAGVNAILTMGRLEGEVGITKKALKDNGLDAVKIESFSSNIESRSAYTYLDDIKKDTGQKILPGNLTEMKMRILMDIYEGTDSVIIKPMDHLHLIESTVNFLKNKYNVIDFLTSDSVRKYLQNNERISDKITDILKNIDKFHYKCQNVKVGTYSVSGTYFMHKLVEFQRGSSYAFNIIDELYKNIVSIGKGYIGNLMDRNAEWYLKNLKKYQN</sequence>
<comment type="subunit">
    <text evidence="3">Homooctamer.</text>
</comment>
<proteinExistence type="inferred from homology"/>
<comment type="catalytic activity">
    <reaction evidence="11">
        <text>2 5-aminolevulinate = porphobilinogen + 2 H2O + H(+)</text>
        <dbReference type="Rhea" id="RHEA:24064"/>
        <dbReference type="ChEBI" id="CHEBI:15377"/>
        <dbReference type="ChEBI" id="CHEBI:15378"/>
        <dbReference type="ChEBI" id="CHEBI:58126"/>
        <dbReference type="ChEBI" id="CHEBI:356416"/>
        <dbReference type="EC" id="4.2.1.24"/>
    </reaction>
</comment>
<dbReference type="STRING" id="81408.B4119_0554"/>
<evidence type="ECO:0000256" key="3">
    <source>
        <dbReference type="ARBA" id="ARBA00011823"/>
    </source>
</evidence>